<accession>A0A5C6RS28</accession>
<keyword evidence="1" id="KW-0732">Signal</keyword>
<dbReference type="Proteomes" id="UP000321721">
    <property type="component" value="Unassembled WGS sequence"/>
</dbReference>
<feature type="signal peptide" evidence="1">
    <location>
        <begin position="1"/>
        <end position="18"/>
    </location>
</feature>
<dbReference type="InterPro" id="IPR006680">
    <property type="entry name" value="Amidohydro-rel"/>
</dbReference>
<dbReference type="RefSeq" id="WP_147101176.1">
    <property type="nucleotide sequence ID" value="NZ_VOOS01000004.1"/>
</dbReference>
<feature type="domain" description="Amidohydrolase-related" evidence="2">
    <location>
        <begin position="340"/>
        <end position="406"/>
    </location>
</feature>
<proteinExistence type="predicted"/>
<dbReference type="PANTHER" id="PTHR43135">
    <property type="entry name" value="ALPHA-D-RIBOSE 1-METHYLPHOSPHONATE 5-TRIPHOSPHATE DIPHOSPHATASE"/>
    <property type="match status" value="1"/>
</dbReference>
<evidence type="ECO:0000256" key="1">
    <source>
        <dbReference type="SAM" id="SignalP"/>
    </source>
</evidence>
<reference evidence="3 4" key="1">
    <citation type="submission" date="2019-08" db="EMBL/GenBank/DDBJ databases">
        <title>Genome of Vicingus serpentipes NCIMB 15042.</title>
        <authorList>
            <person name="Bowman J.P."/>
        </authorList>
    </citation>
    <scope>NUCLEOTIDE SEQUENCE [LARGE SCALE GENOMIC DNA]</scope>
    <source>
        <strain evidence="3 4">NCIMB 15042</strain>
    </source>
</reference>
<organism evidence="3 4">
    <name type="scientific">Vicingus serpentipes</name>
    <dbReference type="NCBI Taxonomy" id="1926625"/>
    <lineage>
        <taxon>Bacteria</taxon>
        <taxon>Pseudomonadati</taxon>
        <taxon>Bacteroidota</taxon>
        <taxon>Flavobacteriia</taxon>
        <taxon>Flavobacteriales</taxon>
        <taxon>Vicingaceae</taxon>
        <taxon>Vicingus</taxon>
    </lineage>
</organism>
<feature type="chain" id="PRO_5022876344" evidence="1">
    <location>
        <begin position="19"/>
        <end position="426"/>
    </location>
</feature>
<comment type="caution">
    <text evidence="3">The sequence shown here is derived from an EMBL/GenBank/DDBJ whole genome shotgun (WGS) entry which is preliminary data.</text>
</comment>
<dbReference type="SUPFAM" id="SSF51338">
    <property type="entry name" value="Composite domain of metallo-dependent hydrolases"/>
    <property type="match status" value="1"/>
</dbReference>
<protein>
    <submittedName>
        <fullName evidence="3">Amidohydrolase family protein</fullName>
    </submittedName>
</protein>
<sequence length="426" mass="47580">MKNIFLILLIGAFFGAKAQVETPASPQTKSILLMNGFAHLGNGKVIENAAIGIKDGKLTLVADARVIKLEQNAYDTVINIQGKHVYPGIIAPNSTLGLVEIDAVRATDDQREAGTYTPHVRSIIAYNTESKITTTVRSNGVLMGQITPRGNYISGTSSIVQFDAWNWEDAVYKEDDGVHLNWYAMFNRWNGKANKNYGERVEELKEFFANAQAYSKENNYEEINLRFEAMRGVFSGEQTLFIHANFVKEITEAIDFGKKFDIKKMVIVGGYDAWRVSDMLKDNNVAVILRRVHELPIHEDDDVYLPYKLPKLLFDAGVLFCLENSGDMETMGTRNLPFYAGTAAAYGIEKEEALKLITLNTAKILGIDSTTGSLESGKDATLFISTGDALDVRTNNVIAAFIQGRLIDVDNHQKKLYRKYSEKYKN</sequence>
<keyword evidence="4" id="KW-1185">Reference proteome</keyword>
<name>A0A5C6RS28_9FLAO</name>
<dbReference type="InterPro" id="IPR032466">
    <property type="entry name" value="Metal_Hydrolase"/>
</dbReference>
<evidence type="ECO:0000259" key="2">
    <source>
        <dbReference type="Pfam" id="PF01979"/>
    </source>
</evidence>
<dbReference type="SUPFAM" id="SSF51556">
    <property type="entry name" value="Metallo-dependent hydrolases"/>
    <property type="match status" value="1"/>
</dbReference>
<dbReference type="Pfam" id="PF01979">
    <property type="entry name" value="Amidohydro_1"/>
    <property type="match status" value="1"/>
</dbReference>
<dbReference type="EMBL" id="VOOS01000004">
    <property type="protein sequence ID" value="TXB64839.1"/>
    <property type="molecule type" value="Genomic_DNA"/>
</dbReference>
<keyword evidence="3" id="KW-0378">Hydrolase</keyword>
<evidence type="ECO:0000313" key="4">
    <source>
        <dbReference type="Proteomes" id="UP000321721"/>
    </source>
</evidence>
<dbReference type="AlphaFoldDB" id="A0A5C6RS28"/>
<dbReference type="InterPro" id="IPR051781">
    <property type="entry name" value="Metallo-dep_Hydrolase"/>
</dbReference>
<gene>
    <name evidence="3" type="ORF">FRY74_10330</name>
</gene>
<dbReference type="GO" id="GO:0016810">
    <property type="term" value="F:hydrolase activity, acting on carbon-nitrogen (but not peptide) bonds"/>
    <property type="evidence" value="ECO:0007669"/>
    <property type="project" value="InterPro"/>
</dbReference>
<dbReference type="OrthoDB" id="783596at2"/>
<evidence type="ECO:0000313" key="3">
    <source>
        <dbReference type="EMBL" id="TXB64839.1"/>
    </source>
</evidence>
<dbReference type="PANTHER" id="PTHR43135:SF3">
    <property type="entry name" value="ALPHA-D-RIBOSE 1-METHYLPHOSPHONATE 5-TRIPHOSPHATE DIPHOSPHATASE"/>
    <property type="match status" value="1"/>
</dbReference>
<dbReference type="InterPro" id="IPR011059">
    <property type="entry name" value="Metal-dep_hydrolase_composite"/>
</dbReference>
<dbReference type="Gene3D" id="3.20.20.140">
    <property type="entry name" value="Metal-dependent hydrolases"/>
    <property type="match status" value="1"/>
</dbReference>